<evidence type="ECO:0000256" key="3">
    <source>
        <dbReference type="ARBA" id="ARBA00013109"/>
    </source>
</evidence>
<comment type="function">
    <text evidence="6 9">Catalyzes cyclization of the linear tetrapyrrole, hydroxymethylbilane, to the macrocyclic uroporphyrinogen III.</text>
</comment>
<dbReference type="PANTHER" id="PTHR38042">
    <property type="entry name" value="UROPORPHYRINOGEN-III SYNTHASE, CHLOROPLASTIC"/>
    <property type="match status" value="1"/>
</dbReference>
<dbReference type="InterPro" id="IPR036108">
    <property type="entry name" value="4pyrrol_syn_uPrphyn_synt_sf"/>
</dbReference>
<comment type="caution">
    <text evidence="11">The sequence shown here is derived from an EMBL/GenBank/DDBJ whole genome shotgun (WGS) entry which is preliminary data.</text>
</comment>
<dbReference type="PANTHER" id="PTHR38042:SF1">
    <property type="entry name" value="UROPORPHYRINOGEN-III SYNTHASE, CHLOROPLASTIC"/>
    <property type="match status" value="1"/>
</dbReference>
<dbReference type="Pfam" id="PF02602">
    <property type="entry name" value="HEM4"/>
    <property type="match status" value="1"/>
</dbReference>
<evidence type="ECO:0000256" key="1">
    <source>
        <dbReference type="ARBA" id="ARBA00004772"/>
    </source>
</evidence>
<dbReference type="Proteomes" id="UP001589813">
    <property type="component" value="Unassembled WGS sequence"/>
</dbReference>
<dbReference type="Gene3D" id="3.40.50.10090">
    <property type="match status" value="2"/>
</dbReference>
<dbReference type="InterPro" id="IPR003754">
    <property type="entry name" value="4pyrrol_synth_uPrphyn_synth"/>
</dbReference>
<dbReference type="InterPro" id="IPR039793">
    <property type="entry name" value="UROS/Hem4"/>
</dbReference>
<dbReference type="SUPFAM" id="SSF69618">
    <property type="entry name" value="HemD-like"/>
    <property type="match status" value="1"/>
</dbReference>
<gene>
    <name evidence="11" type="ORF">ACFFJP_21230</name>
</gene>
<reference evidence="11 12" key="1">
    <citation type="submission" date="2024-09" db="EMBL/GenBank/DDBJ databases">
        <authorList>
            <person name="Sun Q."/>
            <person name="Mori K."/>
        </authorList>
    </citation>
    <scope>NUCLEOTIDE SEQUENCE [LARGE SCALE GENOMIC DNA]</scope>
    <source>
        <strain evidence="11 12">KCTC 23315</strain>
    </source>
</reference>
<evidence type="ECO:0000256" key="9">
    <source>
        <dbReference type="RuleBase" id="RU366031"/>
    </source>
</evidence>
<evidence type="ECO:0000313" key="11">
    <source>
        <dbReference type="EMBL" id="MFC0050814.1"/>
    </source>
</evidence>
<comment type="pathway">
    <text evidence="1 9">Porphyrin-containing compound metabolism; protoporphyrin-IX biosynthesis; coproporphyrinogen-III from 5-aminolevulinate: step 3/4.</text>
</comment>
<evidence type="ECO:0000313" key="12">
    <source>
        <dbReference type="Proteomes" id="UP001589813"/>
    </source>
</evidence>
<keyword evidence="12" id="KW-1185">Reference proteome</keyword>
<organism evidence="11 12">
    <name type="scientific">Rheinheimera tilapiae</name>
    <dbReference type="NCBI Taxonomy" id="875043"/>
    <lineage>
        <taxon>Bacteria</taxon>
        <taxon>Pseudomonadati</taxon>
        <taxon>Pseudomonadota</taxon>
        <taxon>Gammaproteobacteria</taxon>
        <taxon>Chromatiales</taxon>
        <taxon>Chromatiaceae</taxon>
        <taxon>Rheinheimera</taxon>
    </lineage>
</organism>
<dbReference type="CDD" id="cd06578">
    <property type="entry name" value="HemD"/>
    <property type="match status" value="1"/>
</dbReference>
<keyword evidence="4 9" id="KW-0456">Lyase</keyword>
<feature type="domain" description="Tetrapyrrole biosynthesis uroporphyrinogen III synthase" evidence="10">
    <location>
        <begin position="34"/>
        <end position="230"/>
    </location>
</feature>
<protein>
    <recommendedName>
        <fullName evidence="7 9">Uroporphyrinogen-III synthase</fullName>
        <ecNumber evidence="3 9">4.2.1.75</ecNumber>
    </recommendedName>
</protein>
<evidence type="ECO:0000256" key="7">
    <source>
        <dbReference type="ARBA" id="ARBA00040167"/>
    </source>
</evidence>
<proteinExistence type="inferred from homology"/>
<keyword evidence="5 9" id="KW-0627">Porphyrin biosynthesis</keyword>
<dbReference type="GO" id="GO:0004852">
    <property type="term" value="F:uroporphyrinogen-III synthase activity"/>
    <property type="evidence" value="ECO:0007669"/>
    <property type="project" value="UniProtKB-EC"/>
</dbReference>
<evidence type="ECO:0000259" key="10">
    <source>
        <dbReference type="Pfam" id="PF02602"/>
    </source>
</evidence>
<dbReference type="EMBL" id="JBHLXP010000011">
    <property type="protein sequence ID" value="MFC0050814.1"/>
    <property type="molecule type" value="Genomic_DNA"/>
</dbReference>
<evidence type="ECO:0000256" key="6">
    <source>
        <dbReference type="ARBA" id="ARBA00037589"/>
    </source>
</evidence>
<dbReference type="RefSeq" id="WP_377249134.1">
    <property type="nucleotide sequence ID" value="NZ_JBHLXP010000011.1"/>
</dbReference>
<name>A0ABV6BKA8_9GAMM</name>
<comment type="similarity">
    <text evidence="2 9">Belongs to the uroporphyrinogen-III synthase family.</text>
</comment>
<dbReference type="EC" id="4.2.1.75" evidence="3 9"/>
<accession>A0ABV6BKA8</accession>
<evidence type="ECO:0000256" key="8">
    <source>
        <dbReference type="ARBA" id="ARBA00048617"/>
    </source>
</evidence>
<comment type="catalytic activity">
    <reaction evidence="8 9">
        <text>hydroxymethylbilane = uroporphyrinogen III + H2O</text>
        <dbReference type="Rhea" id="RHEA:18965"/>
        <dbReference type="ChEBI" id="CHEBI:15377"/>
        <dbReference type="ChEBI" id="CHEBI:57308"/>
        <dbReference type="ChEBI" id="CHEBI:57845"/>
        <dbReference type="EC" id="4.2.1.75"/>
    </reaction>
</comment>
<evidence type="ECO:0000256" key="5">
    <source>
        <dbReference type="ARBA" id="ARBA00023244"/>
    </source>
</evidence>
<evidence type="ECO:0000256" key="2">
    <source>
        <dbReference type="ARBA" id="ARBA00008133"/>
    </source>
</evidence>
<sequence>MLQLPPDPFSVLITRPAGRADSLLDGLEQLSIPHAYQPLITTQQVTVKPREQHLLLDADLVVFVSIAAVTCLETQCDLTKVQAPLFAVGRTTAAALQRATTQAVTAPDDQRSEGLLALPQLQDVAGKHIVIVRGNGGRELIKQGLLARGAKVSYIQSYKRVPLPLDGQRLSDQWRQQQIQCIVVTSNEILSLLFQSLPDAAHDWLRQRFWVLISPRMQETAISFGIPQQQIMQADSAHDQALLDAICQLRRKFHERTESGAAD</sequence>
<evidence type="ECO:0000256" key="4">
    <source>
        <dbReference type="ARBA" id="ARBA00023239"/>
    </source>
</evidence>